<dbReference type="Gene3D" id="3.40.190.10">
    <property type="entry name" value="Periplasmic binding protein-like II"/>
    <property type="match status" value="2"/>
</dbReference>
<feature type="signal peptide" evidence="2">
    <location>
        <begin position="1"/>
        <end position="25"/>
    </location>
</feature>
<keyword evidence="5" id="KW-1185">Reference proteome</keyword>
<proteinExistence type="predicted"/>
<dbReference type="InterPro" id="IPR001638">
    <property type="entry name" value="Solute-binding_3/MltF_N"/>
</dbReference>
<comment type="caution">
    <text evidence="4">The sequence shown here is derived from an EMBL/GenBank/DDBJ whole genome shotgun (WGS) entry which is preliminary data.</text>
</comment>
<evidence type="ECO:0000313" key="4">
    <source>
        <dbReference type="EMBL" id="CAD6553470.1"/>
    </source>
</evidence>
<gene>
    <name evidence="4" type="primary">fliY_4</name>
    <name evidence="4" type="ORF">LMG27952_05462</name>
</gene>
<dbReference type="EMBL" id="CAJHCQ010000016">
    <property type="protein sequence ID" value="CAD6553470.1"/>
    <property type="molecule type" value="Genomic_DNA"/>
</dbReference>
<sequence length="277" mass="30535">MKIGKALKHLAWATTFVYAASAAHAGETLDRVKSRGSMTVVTSAKWPPQAYLNDKHEFEGFDIDVAKEIGRRLGVKVAFETPQFNLMTGGHWHGRWDLCVLSVTPTKEREKLLDFPAVYYYSPYVFVVNKDSKVTSRVELGGKVIGVEGGTTSEDYVNHSLSIAGPDVPAFQYLSQPPKQVKTYGNSMLPYEDLRLGDGKRLDAIVTPEQTALNAIKNGFPVKIVPGDYAFREPLAIVADKGDADWDKAVGNAVGQMKQDGTLAQISTKWFGKDYTK</sequence>
<dbReference type="SMART" id="SM00062">
    <property type="entry name" value="PBPb"/>
    <property type="match status" value="1"/>
</dbReference>
<evidence type="ECO:0000313" key="5">
    <source>
        <dbReference type="Proteomes" id="UP000656319"/>
    </source>
</evidence>
<dbReference type="Proteomes" id="UP000656319">
    <property type="component" value="Unassembled WGS sequence"/>
</dbReference>
<evidence type="ECO:0000256" key="2">
    <source>
        <dbReference type="SAM" id="SignalP"/>
    </source>
</evidence>
<dbReference type="PANTHER" id="PTHR35936:SF19">
    <property type="entry name" value="AMINO-ACID-BINDING PROTEIN YXEM-RELATED"/>
    <property type="match status" value="1"/>
</dbReference>
<feature type="domain" description="Solute-binding protein family 3/N-terminal" evidence="3">
    <location>
        <begin position="37"/>
        <end position="274"/>
    </location>
</feature>
<accession>A0ABM8P1I4</accession>
<name>A0ABM8P1I4_9BURK</name>
<feature type="chain" id="PRO_5045785559" evidence="2">
    <location>
        <begin position="26"/>
        <end position="277"/>
    </location>
</feature>
<dbReference type="PANTHER" id="PTHR35936">
    <property type="entry name" value="MEMBRANE-BOUND LYTIC MUREIN TRANSGLYCOSYLASE F"/>
    <property type="match status" value="1"/>
</dbReference>
<evidence type="ECO:0000259" key="3">
    <source>
        <dbReference type="SMART" id="SM00062"/>
    </source>
</evidence>
<dbReference type="Pfam" id="PF00497">
    <property type="entry name" value="SBP_bac_3"/>
    <property type="match status" value="1"/>
</dbReference>
<protein>
    <submittedName>
        <fullName evidence="4">L-cystine-binding protein FliY</fullName>
    </submittedName>
</protein>
<evidence type="ECO:0000256" key="1">
    <source>
        <dbReference type="ARBA" id="ARBA00022729"/>
    </source>
</evidence>
<organism evidence="4 5">
    <name type="scientific">Paraburkholderia hiiakae</name>
    <dbReference type="NCBI Taxonomy" id="1081782"/>
    <lineage>
        <taxon>Bacteria</taxon>
        <taxon>Pseudomonadati</taxon>
        <taxon>Pseudomonadota</taxon>
        <taxon>Betaproteobacteria</taxon>
        <taxon>Burkholderiales</taxon>
        <taxon>Burkholderiaceae</taxon>
        <taxon>Paraburkholderia</taxon>
    </lineage>
</organism>
<dbReference type="SUPFAM" id="SSF53850">
    <property type="entry name" value="Periplasmic binding protein-like II"/>
    <property type="match status" value="1"/>
</dbReference>
<dbReference type="RefSeq" id="WP_201698993.1">
    <property type="nucleotide sequence ID" value="NZ_CAJHCQ010000016.1"/>
</dbReference>
<reference evidence="4 5" key="1">
    <citation type="submission" date="2020-10" db="EMBL/GenBank/DDBJ databases">
        <authorList>
            <person name="Peeters C."/>
        </authorList>
    </citation>
    <scope>NUCLEOTIDE SEQUENCE [LARGE SCALE GENOMIC DNA]</scope>
    <source>
        <strain evidence="4 5">LMG 27952</strain>
    </source>
</reference>
<keyword evidence="1 2" id="KW-0732">Signal</keyword>